<name>A0A1F5YYY6_9BACT</name>
<organism evidence="4 5">
    <name type="scientific">Candidatus Glassbacteria bacterium RIFCSPLOWO2_12_FULL_58_11</name>
    <dbReference type="NCBI Taxonomy" id="1817867"/>
    <lineage>
        <taxon>Bacteria</taxon>
        <taxon>Candidatus Glassiibacteriota</taxon>
    </lineage>
</organism>
<dbReference type="EMBL" id="MFIX01000061">
    <property type="protein sequence ID" value="OGG05346.1"/>
    <property type="molecule type" value="Genomic_DNA"/>
</dbReference>
<dbReference type="Proteomes" id="UP000179129">
    <property type="component" value="Unassembled WGS sequence"/>
</dbReference>
<dbReference type="PANTHER" id="PTHR40081">
    <property type="entry name" value="CONCANAVALIN A-LIKE LECTIN/GLUCANASE"/>
    <property type="match status" value="1"/>
</dbReference>
<evidence type="ECO:0000313" key="5">
    <source>
        <dbReference type="Proteomes" id="UP000179129"/>
    </source>
</evidence>
<dbReference type="AlphaFoldDB" id="A0A1F5YYY6"/>
<keyword evidence="1" id="KW-0732">Signal</keyword>
<feature type="domain" description="PcRGLX/YetA-like N-terminal RIFT barrel" evidence="2">
    <location>
        <begin position="35"/>
        <end position="82"/>
    </location>
</feature>
<dbReference type="InterPro" id="IPR045793">
    <property type="entry name" value="PcRGLX/YetA-like"/>
</dbReference>
<evidence type="ECO:0000259" key="3">
    <source>
        <dbReference type="Pfam" id="PF21345"/>
    </source>
</evidence>
<accession>A0A1F5YYY6</accession>
<comment type="caution">
    <text evidence="4">The sequence shown here is derived from an EMBL/GenBank/DDBJ whole genome shotgun (WGS) entry which is preliminary data.</text>
</comment>
<dbReference type="InterPro" id="IPR048330">
    <property type="entry name" value="PcRGLX/YetA_2nd"/>
</dbReference>
<proteinExistence type="predicted"/>
<dbReference type="InterPro" id="IPR048329">
    <property type="entry name" value="PcRGLX_1st"/>
</dbReference>
<feature type="domain" description="PcRGLX/YetA-like central beta-sandwich" evidence="3">
    <location>
        <begin position="114"/>
        <end position="241"/>
    </location>
</feature>
<evidence type="ECO:0008006" key="6">
    <source>
        <dbReference type="Google" id="ProtNLM"/>
    </source>
</evidence>
<dbReference type="Pfam" id="PF19501">
    <property type="entry name" value="PcRGLX_1st"/>
    <property type="match status" value="1"/>
</dbReference>
<dbReference type="Pfam" id="PF21345">
    <property type="entry name" value="PcRGLX_2nd"/>
    <property type="match status" value="1"/>
</dbReference>
<sequence length="872" mass="97143">MLFVSLPALSSGSAGAALDLPLTAREYGGYARRSEVATLGVPLPRGAVPDPERLAVLDPAGRPVLSQFETTAVWPDGSVRWVLIDFSADCPAGGSAVYRLRDNGARPADLPVLNVSEDSLGVTVETGLLRCRLERRYFDLFSAVYLDHNRDGAFTEDERVTSRNNSPGVRALDALGRELSSRWGSARSFEVEAAGPLRATVAVKGSLYEYESFQRGEPWIDYTARLHFYAGSGLVRVFFSLENHNSTLPLKDEDGDRSHWVLGRPGSFYFEDLSLETRLAFEGPVQLSVGDSAAEILDRLVLTSRGGVYQESSGGENWFSRNHMNHLGIIPLTFRGARFFLDGTVAAERDRPKAWLQVCDRKYGLAVAVRHFWQNFPKCLSADPDGTVRVALWPEEFPDRHELEGGEIKTHEVAFLFHTGPQGSSPAENRIATALGAFQHPLYVRAPAAWYLAGGFFDDAATFDPQRFPTYENLMSGALNNPDNNLIRDIETIDEYGWRNFGDTWAKNEIDQTAGPNTGRIVLSHYNNEYDYGYGMLFQSLRTVDGDPRTSFKWWEMAAAANLHQSDIDLYHAKDSANQGGVYSGGKFTHTQHGVEAALAGHRGGPRLAWSGSLRWPWGQGSNPESGHFDNRGMLAYYYLTGDRRVLESANEIRDLVYWKITENRFPQIEQTNRDAGNNLQILTDAWLNTWDDKYRLAAEKILLTTHPDSQWYTSEQGRQANPDKAVSGFWSAAICIDAAARFTRTAEEKDGKPYRPGRDYVIKYADFMAAFLAAGPEIGFFSEWSPARGGGKRGYGPWTYRLSDIVMYGYRYSADPALKRRCLKAAVDAFACMRRQYPGPGPIYTDSKANTMLTGGGHEYTSYLQNGSLPE</sequence>
<dbReference type="PANTHER" id="PTHR40081:SF1">
    <property type="entry name" value="TAT PATHWAY SIGNAL SEQUENCE DOMAIN PROTEIN"/>
    <property type="match status" value="1"/>
</dbReference>
<dbReference type="STRING" id="1817867.A3F83_14970"/>
<protein>
    <recommendedName>
        <fullName evidence="6">Cellulase Ig-like domain-containing protein</fullName>
    </recommendedName>
</protein>
<feature type="signal peptide" evidence="1">
    <location>
        <begin position="1"/>
        <end position="16"/>
    </location>
</feature>
<evidence type="ECO:0000313" key="4">
    <source>
        <dbReference type="EMBL" id="OGG05346.1"/>
    </source>
</evidence>
<reference evidence="4 5" key="1">
    <citation type="journal article" date="2016" name="Nat. Commun.">
        <title>Thousands of microbial genomes shed light on interconnected biogeochemical processes in an aquifer system.</title>
        <authorList>
            <person name="Anantharaman K."/>
            <person name="Brown C.T."/>
            <person name="Hug L.A."/>
            <person name="Sharon I."/>
            <person name="Castelle C.J."/>
            <person name="Probst A.J."/>
            <person name="Thomas B.C."/>
            <person name="Singh A."/>
            <person name="Wilkins M.J."/>
            <person name="Karaoz U."/>
            <person name="Brodie E.L."/>
            <person name="Williams K.H."/>
            <person name="Hubbard S.S."/>
            <person name="Banfield J.F."/>
        </authorList>
    </citation>
    <scope>NUCLEOTIDE SEQUENCE [LARGE SCALE GENOMIC DNA]</scope>
</reference>
<evidence type="ECO:0000256" key="1">
    <source>
        <dbReference type="SAM" id="SignalP"/>
    </source>
</evidence>
<feature type="chain" id="PRO_5009522712" description="Cellulase Ig-like domain-containing protein" evidence="1">
    <location>
        <begin position="17"/>
        <end position="872"/>
    </location>
</feature>
<gene>
    <name evidence="4" type="ORF">A3F83_14970</name>
</gene>
<evidence type="ECO:0000259" key="2">
    <source>
        <dbReference type="Pfam" id="PF19501"/>
    </source>
</evidence>